<evidence type="ECO:0000256" key="1">
    <source>
        <dbReference type="SAM" id="Phobius"/>
    </source>
</evidence>
<keyword evidence="3" id="KW-1185">Reference proteome</keyword>
<protein>
    <submittedName>
        <fullName evidence="2">Uncharacterized protein</fullName>
    </submittedName>
</protein>
<sequence length="128" mass="14560">MSLTLAPTPRDAHAHPTPGPPPGWRARWLGARARWLHLALLIAFPGCLYAGWWQLHRALSGNTLSYLYTFEWPLFAVLSVWGWWQLLHAPVGSELDVVGRAADLPRWSPEEESPELRRYNELLDQLAA</sequence>
<keyword evidence="1" id="KW-1133">Transmembrane helix</keyword>
<feature type="transmembrane region" description="Helical" evidence="1">
    <location>
        <begin position="65"/>
        <end position="84"/>
    </location>
</feature>
<name>A0ABW9QZ40_9ACTN</name>
<dbReference type="Proteomes" id="UP000437736">
    <property type="component" value="Unassembled WGS sequence"/>
</dbReference>
<accession>A0ABW9QZ40</accession>
<evidence type="ECO:0000313" key="2">
    <source>
        <dbReference type="EMBL" id="MST34906.1"/>
    </source>
</evidence>
<proteinExistence type="predicted"/>
<organism evidence="2 3">
    <name type="scientific">Acidiferrimicrobium australe</name>
    <dbReference type="NCBI Taxonomy" id="2664430"/>
    <lineage>
        <taxon>Bacteria</taxon>
        <taxon>Bacillati</taxon>
        <taxon>Actinomycetota</taxon>
        <taxon>Acidimicrobiia</taxon>
        <taxon>Acidimicrobiales</taxon>
        <taxon>Acidimicrobiaceae</taxon>
        <taxon>Acidiferrimicrobium</taxon>
    </lineage>
</organism>
<evidence type="ECO:0000313" key="3">
    <source>
        <dbReference type="Proteomes" id="UP000437736"/>
    </source>
</evidence>
<dbReference type="EMBL" id="WJHE01001292">
    <property type="protein sequence ID" value="MST34906.1"/>
    <property type="molecule type" value="Genomic_DNA"/>
</dbReference>
<feature type="non-terminal residue" evidence="2">
    <location>
        <position position="128"/>
    </location>
</feature>
<comment type="caution">
    <text evidence="2">The sequence shown here is derived from an EMBL/GenBank/DDBJ whole genome shotgun (WGS) entry which is preliminary data.</text>
</comment>
<feature type="transmembrane region" description="Helical" evidence="1">
    <location>
        <begin position="35"/>
        <end position="53"/>
    </location>
</feature>
<keyword evidence="1" id="KW-0472">Membrane</keyword>
<reference evidence="2 3" key="1">
    <citation type="submission" date="2019-11" db="EMBL/GenBank/DDBJ databases">
        <title>Acidiferrimicrobium australis gen. nov., sp. nov., an acidophilic and obligately heterotrophic, member of the Actinobacteria that catalyses dissimilatory oxido- reduction of iron isolated from metal-rich acidic water in Chile.</title>
        <authorList>
            <person name="Gonzalez D."/>
            <person name="Huber K."/>
            <person name="Hedrich S."/>
            <person name="Rojas-Villalobos C."/>
            <person name="Quatrini R."/>
            <person name="Dinamarca M.A."/>
            <person name="Schwarz A."/>
            <person name="Canales C."/>
            <person name="Nancucheo I."/>
        </authorList>
    </citation>
    <scope>NUCLEOTIDE SEQUENCE [LARGE SCALE GENOMIC DNA]</scope>
    <source>
        <strain evidence="2 3">USS-CCA1</strain>
    </source>
</reference>
<gene>
    <name evidence="2" type="ORF">GHK86_19535</name>
</gene>
<keyword evidence="1" id="KW-0812">Transmembrane</keyword>